<evidence type="ECO:0000313" key="1">
    <source>
        <dbReference type="EMBL" id="UXX79992.1"/>
    </source>
</evidence>
<dbReference type="RefSeq" id="WP_263051722.1">
    <property type="nucleotide sequence ID" value="NZ_CP106735.1"/>
</dbReference>
<protein>
    <recommendedName>
        <fullName evidence="3">Anti-sigma factor</fullName>
    </recommendedName>
</protein>
<sequence>MSLKKLVNEIKFRTGTAKCTEYLELVQRVLDGQASRSQEVYLKRHQKMCLKCLERFNIDQEIKKLIQLKLASREVPEGLAEAIKTKIAKSA</sequence>
<gene>
    <name evidence="1" type="ORF">N7E81_02585</name>
</gene>
<evidence type="ECO:0000313" key="2">
    <source>
        <dbReference type="Proteomes" id="UP001062165"/>
    </source>
</evidence>
<name>A0ABY6D1F1_9BACT</name>
<keyword evidence="2" id="KW-1185">Reference proteome</keyword>
<organism evidence="1 2">
    <name type="scientific">Reichenbachiella carrageenanivorans</name>
    <dbReference type="NCBI Taxonomy" id="2979869"/>
    <lineage>
        <taxon>Bacteria</taxon>
        <taxon>Pseudomonadati</taxon>
        <taxon>Bacteroidota</taxon>
        <taxon>Cytophagia</taxon>
        <taxon>Cytophagales</taxon>
        <taxon>Reichenbachiellaceae</taxon>
        <taxon>Reichenbachiella</taxon>
    </lineage>
</organism>
<proteinExistence type="predicted"/>
<evidence type="ECO:0008006" key="3">
    <source>
        <dbReference type="Google" id="ProtNLM"/>
    </source>
</evidence>
<dbReference type="EMBL" id="CP106735">
    <property type="protein sequence ID" value="UXX79992.1"/>
    <property type="molecule type" value="Genomic_DNA"/>
</dbReference>
<reference evidence="1" key="1">
    <citation type="submission" date="2022-10" db="EMBL/GenBank/DDBJ databases">
        <title>Comparative genomics and taxonomic characterization of three novel marine species of genus Reichenbachiella exhibiting antioxidant and polysaccharide degradation activities.</title>
        <authorList>
            <person name="Muhammad N."/>
            <person name="Lee Y.-J."/>
            <person name="Ko J."/>
            <person name="Kim S.-G."/>
        </authorList>
    </citation>
    <scope>NUCLEOTIDE SEQUENCE</scope>
    <source>
        <strain evidence="1">Wsw4-B4</strain>
    </source>
</reference>
<accession>A0ABY6D1F1</accession>
<dbReference type="Proteomes" id="UP001062165">
    <property type="component" value="Chromosome"/>
</dbReference>